<protein>
    <submittedName>
        <fullName evidence="7">Sodium transport system permease protein</fullName>
    </submittedName>
</protein>
<dbReference type="PANTHER" id="PTHR43471">
    <property type="entry name" value="ABC TRANSPORTER PERMEASE"/>
    <property type="match status" value="1"/>
</dbReference>
<sequence>MKTPLSKTAFFQSMFAVMRKELREVMRDRRTMMMVLVLTPLLTPILFMGIGKLGENRAKTELDKVLEVPVVGIERAPNLVAYLATRGIKAVAAPKDLDGAIARQEVDVALELDKDFAQHWREGRAASIDIVADTTSRATEVPMARVRNALEGYRDQMGTLRLMARGIDPGVVRPLSVGVRDMASAAAKRGQLAALMLPYLLILSSFLGGVYLILDATAGERERQSLEPLLATPAPRNAVVSGKIAAACALGMTSLLLMLLTFKALAMLAPGAGMVIDVSTRTIVMLLLVLLPMVFIGTSLLTYLAASAKSMKEAQSHMTWLMLLPMIPSIALMVNPIKQQLWQYVVPFLAQNQMILKIARGEVIQPQIWGLYLAASFGLAGVLWLAAVRRYQQERLAISG</sequence>
<evidence type="ECO:0000256" key="5">
    <source>
        <dbReference type="SAM" id="Phobius"/>
    </source>
</evidence>
<feature type="transmembrane region" description="Helical" evidence="5">
    <location>
        <begin position="244"/>
        <end position="262"/>
    </location>
</feature>
<name>A0A562M0X2_9GAMM</name>
<dbReference type="EMBL" id="VLKP01000002">
    <property type="protein sequence ID" value="TWI13428.1"/>
    <property type="molecule type" value="Genomic_DNA"/>
</dbReference>
<reference evidence="7 8" key="1">
    <citation type="journal article" date="2015" name="Stand. Genomic Sci.">
        <title>Genomic Encyclopedia of Bacterial and Archaeal Type Strains, Phase III: the genomes of soil and plant-associated and newly described type strains.</title>
        <authorList>
            <person name="Whitman W.B."/>
            <person name="Woyke T."/>
            <person name="Klenk H.P."/>
            <person name="Zhou Y."/>
            <person name="Lilburn T.G."/>
            <person name="Beck B.J."/>
            <person name="De Vos P."/>
            <person name="Vandamme P."/>
            <person name="Eisen J.A."/>
            <person name="Garrity G."/>
            <person name="Hugenholtz P."/>
            <person name="Kyrpides N.C."/>
        </authorList>
    </citation>
    <scope>NUCLEOTIDE SEQUENCE [LARGE SCALE GENOMIC DNA]</scope>
    <source>
        <strain evidence="7 8">CGMCC 1.10136</strain>
    </source>
</reference>
<evidence type="ECO:0000256" key="1">
    <source>
        <dbReference type="ARBA" id="ARBA00004141"/>
    </source>
</evidence>
<dbReference type="Proteomes" id="UP000316471">
    <property type="component" value="Unassembled WGS sequence"/>
</dbReference>
<feature type="transmembrane region" description="Helical" evidence="5">
    <location>
        <begin position="318"/>
        <end position="337"/>
    </location>
</feature>
<comment type="subcellular location">
    <subcellularLocation>
        <location evidence="1">Membrane</location>
        <topology evidence="1">Multi-pass membrane protein</topology>
    </subcellularLocation>
</comment>
<comment type="caution">
    <text evidence="7">The sequence shown here is derived from an EMBL/GenBank/DDBJ whole genome shotgun (WGS) entry which is preliminary data.</text>
</comment>
<proteinExistence type="predicted"/>
<feature type="transmembrane region" description="Helical" evidence="5">
    <location>
        <begin position="282"/>
        <end position="306"/>
    </location>
</feature>
<dbReference type="AlphaFoldDB" id="A0A562M0X2"/>
<evidence type="ECO:0000256" key="4">
    <source>
        <dbReference type="ARBA" id="ARBA00023136"/>
    </source>
</evidence>
<keyword evidence="4 5" id="KW-0472">Membrane</keyword>
<dbReference type="PANTHER" id="PTHR43471:SF3">
    <property type="entry name" value="ABC TRANSPORTER PERMEASE PROTEIN NATB"/>
    <property type="match status" value="1"/>
</dbReference>
<evidence type="ECO:0000313" key="7">
    <source>
        <dbReference type="EMBL" id="TWI13428.1"/>
    </source>
</evidence>
<evidence type="ECO:0000256" key="2">
    <source>
        <dbReference type="ARBA" id="ARBA00022692"/>
    </source>
</evidence>
<feature type="domain" description="ABC-2 type transporter transmembrane" evidence="6">
    <location>
        <begin position="32"/>
        <end position="387"/>
    </location>
</feature>
<gene>
    <name evidence="7" type="ORF">IP93_00590</name>
</gene>
<evidence type="ECO:0000313" key="8">
    <source>
        <dbReference type="Proteomes" id="UP000316471"/>
    </source>
</evidence>
<dbReference type="OrthoDB" id="5486437at2"/>
<keyword evidence="8" id="KW-1185">Reference proteome</keyword>
<feature type="transmembrane region" description="Helical" evidence="5">
    <location>
        <begin position="192"/>
        <end position="214"/>
    </location>
</feature>
<feature type="transmembrane region" description="Helical" evidence="5">
    <location>
        <begin position="369"/>
        <end position="388"/>
    </location>
</feature>
<organism evidence="7 8">
    <name type="scientific">Aerolutibacter ruishenii</name>
    <dbReference type="NCBI Taxonomy" id="686800"/>
    <lineage>
        <taxon>Bacteria</taxon>
        <taxon>Pseudomonadati</taxon>
        <taxon>Pseudomonadota</taxon>
        <taxon>Gammaproteobacteria</taxon>
        <taxon>Lysobacterales</taxon>
        <taxon>Lysobacteraceae</taxon>
        <taxon>Aerolutibacter</taxon>
    </lineage>
</organism>
<evidence type="ECO:0000259" key="6">
    <source>
        <dbReference type="Pfam" id="PF12698"/>
    </source>
</evidence>
<accession>A0A562M0X2</accession>
<dbReference type="InterPro" id="IPR013525">
    <property type="entry name" value="ABC2_TM"/>
</dbReference>
<keyword evidence="3 5" id="KW-1133">Transmembrane helix</keyword>
<dbReference type="Pfam" id="PF12698">
    <property type="entry name" value="ABC2_membrane_3"/>
    <property type="match status" value="1"/>
</dbReference>
<dbReference type="GO" id="GO:0016020">
    <property type="term" value="C:membrane"/>
    <property type="evidence" value="ECO:0007669"/>
    <property type="project" value="UniProtKB-SubCell"/>
</dbReference>
<evidence type="ECO:0000256" key="3">
    <source>
        <dbReference type="ARBA" id="ARBA00022989"/>
    </source>
</evidence>
<dbReference type="GO" id="GO:0140359">
    <property type="term" value="F:ABC-type transporter activity"/>
    <property type="evidence" value="ECO:0007669"/>
    <property type="project" value="InterPro"/>
</dbReference>
<keyword evidence="2 5" id="KW-0812">Transmembrane</keyword>
<dbReference type="RefSeq" id="WP_144811778.1">
    <property type="nucleotide sequence ID" value="NZ_VLKP01000002.1"/>
</dbReference>